<accession>A0ABZ2Z2C2</accession>
<organism evidence="2 3">
    <name type="scientific">Chitinophaga caseinilytica</name>
    <dbReference type="NCBI Taxonomy" id="2267521"/>
    <lineage>
        <taxon>Bacteria</taxon>
        <taxon>Pseudomonadati</taxon>
        <taxon>Bacteroidota</taxon>
        <taxon>Chitinophagia</taxon>
        <taxon>Chitinophagales</taxon>
        <taxon>Chitinophagaceae</taxon>
        <taxon>Chitinophaga</taxon>
    </lineage>
</organism>
<dbReference type="RefSeq" id="WP_341840640.1">
    <property type="nucleotide sequence ID" value="NZ_CP149792.1"/>
</dbReference>
<dbReference type="EMBL" id="CP150096">
    <property type="protein sequence ID" value="WZN45899.1"/>
    <property type="molecule type" value="Genomic_DNA"/>
</dbReference>
<sequence length="449" mass="47990">MKKFVLLPLIALVLVTYFACTKNEAPFTPESFKDPFVSEAANFVKGQVSTSEFESLDLQGYSLMKKNEKEVIGVRFNVKGKDGKQFAVVGKTASGLTGNWVDVSELDANASKNGTLATRSFSGDKRSNVSFTEGRVTKVNSTVNGKSKTTVLRYGPNGERLKTSTGARISGPDSEEGIWLPEVTVYGYYNNYSVSYFSLFYYFNQSPSYTYTYQTTDPYIYGYGGGGGGGSSTAVVELAPVEILSGPSVDLNKRINCFGNVPTNASTTYSMTVYTDIPEDGNPSTVLYGTNPGHAFVTLTKTNGSTTVSQTFGFYPANGLKSITFDNVTSKIVNDASHEYNAKITIPSMTEAQFNNATSTALTKSGNSYDLNDYNCTDYAVDIFNSVSVPGFSPLSIPDHVAPAGVNYKTTPGGLYKALNQLKTAGGSMAPYITVGVDANGGASGGECN</sequence>
<keyword evidence="3" id="KW-1185">Reference proteome</keyword>
<name>A0ABZ2Z2C2_9BACT</name>
<gene>
    <name evidence="2" type="ORF">WJU22_23665</name>
</gene>
<evidence type="ECO:0000256" key="1">
    <source>
        <dbReference type="SAM" id="SignalP"/>
    </source>
</evidence>
<proteinExistence type="predicted"/>
<evidence type="ECO:0000313" key="2">
    <source>
        <dbReference type="EMBL" id="WZN45899.1"/>
    </source>
</evidence>
<reference evidence="2 3" key="1">
    <citation type="submission" date="2024-03" db="EMBL/GenBank/DDBJ databases">
        <title>Chitinophaga caseinilytica sp. nov., a casein hydrolysing bacterium isolated from forest soil.</title>
        <authorList>
            <person name="Lee D.S."/>
            <person name="Han D.M."/>
            <person name="Baek J.H."/>
            <person name="Choi D.G."/>
            <person name="Jeon J.H."/>
            <person name="Jeon C.O."/>
        </authorList>
    </citation>
    <scope>NUCLEOTIDE SEQUENCE [LARGE SCALE GENOMIC DNA]</scope>
    <source>
        <strain evidence="2 3">KACC 19118</strain>
    </source>
</reference>
<feature type="signal peptide" evidence="1">
    <location>
        <begin position="1"/>
        <end position="21"/>
    </location>
</feature>
<keyword evidence="1" id="KW-0732">Signal</keyword>
<protein>
    <submittedName>
        <fullName evidence="2">Uncharacterized protein</fullName>
    </submittedName>
</protein>
<dbReference type="Proteomes" id="UP001449657">
    <property type="component" value="Chromosome"/>
</dbReference>
<evidence type="ECO:0000313" key="3">
    <source>
        <dbReference type="Proteomes" id="UP001449657"/>
    </source>
</evidence>
<feature type="chain" id="PRO_5046056846" evidence="1">
    <location>
        <begin position="22"/>
        <end position="449"/>
    </location>
</feature>